<proteinExistence type="predicted"/>
<evidence type="ECO:0000313" key="2">
    <source>
        <dbReference type="Proteomes" id="UP001234989"/>
    </source>
</evidence>
<keyword evidence="2" id="KW-1185">Reference proteome</keyword>
<reference evidence="1" key="1">
    <citation type="submission" date="2023-08" db="EMBL/GenBank/DDBJ databases">
        <title>A de novo genome assembly of Solanum verrucosum Schlechtendal, a Mexican diploid species geographically isolated from the other diploid A-genome species in potato relatives.</title>
        <authorList>
            <person name="Hosaka K."/>
        </authorList>
    </citation>
    <scope>NUCLEOTIDE SEQUENCE</scope>
    <source>
        <tissue evidence="1">Young leaves</tissue>
    </source>
</reference>
<dbReference type="EMBL" id="CP133620">
    <property type="protein sequence ID" value="WMV48235.1"/>
    <property type="molecule type" value="Genomic_DNA"/>
</dbReference>
<dbReference type="AlphaFoldDB" id="A0AAF0UL19"/>
<gene>
    <name evidence="1" type="ORF">MTR67_041620</name>
</gene>
<accession>A0AAF0UL19</accession>
<evidence type="ECO:0000313" key="1">
    <source>
        <dbReference type="EMBL" id="WMV48235.1"/>
    </source>
</evidence>
<dbReference type="Proteomes" id="UP001234989">
    <property type="component" value="Chromosome 9"/>
</dbReference>
<sequence length="118" mass="13178">MSCGQSRGNSLPKVGKKYVQRVGDSLRRMVDHPTLLGQKENGLPKVGEKHLQRTGDNQMGTIYHQTLSGQKGKDQVKPGEELLLLNGWENQTQKVGPKESTTISMHLRLSGRKCRQEV</sequence>
<name>A0AAF0UL19_SOLVR</name>
<organism evidence="1 2">
    <name type="scientific">Solanum verrucosum</name>
    <dbReference type="NCBI Taxonomy" id="315347"/>
    <lineage>
        <taxon>Eukaryota</taxon>
        <taxon>Viridiplantae</taxon>
        <taxon>Streptophyta</taxon>
        <taxon>Embryophyta</taxon>
        <taxon>Tracheophyta</taxon>
        <taxon>Spermatophyta</taxon>
        <taxon>Magnoliopsida</taxon>
        <taxon>eudicotyledons</taxon>
        <taxon>Gunneridae</taxon>
        <taxon>Pentapetalae</taxon>
        <taxon>asterids</taxon>
        <taxon>lamiids</taxon>
        <taxon>Solanales</taxon>
        <taxon>Solanaceae</taxon>
        <taxon>Solanoideae</taxon>
        <taxon>Solaneae</taxon>
        <taxon>Solanum</taxon>
    </lineage>
</organism>
<protein>
    <submittedName>
        <fullName evidence="1">Uncharacterized protein</fullName>
    </submittedName>
</protein>